<keyword evidence="2" id="KW-1185">Reference proteome</keyword>
<evidence type="ECO:0000313" key="1">
    <source>
        <dbReference type="EMBL" id="KAK5839974.1"/>
    </source>
</evidence>
<comment type="caution">
    <text evidence="1">The sequence shown here is derived from an EMBL/GenBank/DDBJ whole genome shotgun (WGS) entry which is preliminary data.</text>
</comment>
<protein>
    <submittedName>
        <fullName evidence="1">Uncharacterized protein</fullName>
    </submittedName>
</protein>
<name>A0ABR0QLW3_GOSAR</name>
<accession>A0ABR0QLW3</accession>
<proteinExistence type="predicted"/>
<gene>
    <name evidence="1" type="ORF">PVK06_008834</name>
</gene>
<dbReference type="EMBL" id="JARKNE010000003">
    <property type="protein sequence ID" value="KAK5839974.1"/>
    <property type="molecule type" value="Genomic_DNA"/>
</dbReference>
<organism evidence="1 2">
    <name type="scientific">Gossypium arboreum</name>
    <name type="common">Tree cotton</name>
    <name type="synonym">Gossypium nanking</name>
    <dbReference type="NCBI Taxonomy" id="29729"/>
    <lineage>
        <taxon>Eukaryota</taxon>
        <taxon>Viridiplantae</taxon>
        <taxon>Streptophyta</taxon>
        <taxon>Embryophyta</taxon>
        <taxon>Tracheophyta</taxon>
        <taxon>Spermatophyta</taxon>
        <taxon>Magnoliopsida</taxon>
        <taxon>eudicotyledons</taxon>
        <taxon>Gunneridae</taxon>
        <taxon>Pentapetalae</taxon>
        <taxon>rosids</taxon>
        <taxon>malvids</taxon>
        <taxon>Malvales</taxon>
        <taxon>Malvaceae</taxon>
        <taxon>Malvoideae</taxon>
        <taxon>Gossypium</taxon>
    </lineage>
</organism>
<dbReference type="Proteomes" id="UP001358586">
    <property type="component" value="Chromosome 3"/>
</dbReference>
<sequence>MDEVMHDVPNFDHENHCIVVDHPKLNDKDQQEFGIGDHDDKLKMTEDDFDPIDIVVDVVIDIEVEDGDIKEKLMWKQR</sequence>
<reference evidence="1 2" key="1">
    <citation type="submission" date="2023-03" db="EMBL/GenBank/DDBJ databases">
        <title>WGS of Gossypium arboreum.</title>
        <authorList>
            <person name="Yu D."/>
        </authorList>
    </citation>
    <scope>NUCLEOTIDE SEQUENCE [LARGE SCALE GENOMIC DNA]</scope>
    <source>
        <tissue evidence="1">Leaf</tissue>
    </source>
</reference>
<evidence type="ECO:0000313" key="2">
    <source>
        <dbReference type="Proteomes" id="UP001358586"/>
    </source>
</evidence>